<evidence type="ECO:0000256" key="4">
    <source>
        <dbReference type="ARBA" id="ARBA00022722"/>
    </source>
</evidence>
<dbReference type="Pfam" id="PF26138">
    <property type="entry name" value="DUF8040"/>
    <property type="match status" value="1"/>
</dbReference>
<dbReference type="HOGENOM" id="CLU_040082_0_0_1"/>
<evidence type="ECO:0000256" key="7">
    <source>
        <dbReference type="ARBA" id="ARBA00023242"/>
    </source>
</evidence>
<feature type="domain" description="DUF8040" evidence="9">
    <location>
        <begin position="61"/>
        <end position="153"/>
    </location>
</feature>
<dbReference type="InterPro" id="IPR045249">
    <property type="entry name" value="HARBI1-like"/>
</dbReference>
<dbReference type="GO" id="GO:0004518">
    <property type="term" value="F:nuclease activity"/>
    <property type="evidence" value="ECO:0007669"/>
    <property type="project" value="UniProtKB-KW"/>
</dbReference>
<evidence type="ECO:0000256" key="3">
    <source>
        <dbReference type="ARBA" id="ARBA00006958"/>
    </source>
</evidence>
<keyword evidence="6" id="KW-0378">Hydrolase</keyword>
<dbReference type="InterPro" id="IPR027806">
    <property type="entry name" value="HARBI1_dom"/>
</dbReference>
<comment type="subcellular location">
    <subcellularLocation>
        <location evidence="2">Nucleus</location>
    </subcellularLocation>
</comment>
<evidence type="ECO:0000256" key="1">
    <source>
        <dbReference type="ARBA" id="ARBA00001968"/>
    </source>
</evidence>
<evidence type="ECO:0000256" key="2">
    <source>
        <dbReference type="ARBA" id="ARBA00004123"/>
    </source>
</evidence>
<accession>A0A0C3D5Z7</accession>
<organism evidence="10 11">
    <name type="scientific">Scleroderma citrinum Foug A</name>
    <dbReference type="NCBI Taxonomy" id="1036808"/>
    <lineage>
        <taxon>Eukaryota</taxon>
        <taxon>Fungi</taxon>
        <taxon>Dikarya</taxon>
        <taxon>Basidiomycota</taxon>
        <taxon>Agaricomycotina</taxon>
        <taxon>Agaricomycetes</taxon>
        <taxon>Agaricomycetidae</taxon>
        <taxon>Boletales</taxon>
        <taxon>Sclerodermatineae</taxon>
        <taxon>Sclerodermataceae</taxon>
        <taxon>Scleroderma</taxon>
    </lineage>
</organism>
<dbReference type="OrthoDB" id="2430314at2759"/>
<dbReference type="PANTHER" id="PTHR22930">
    <property type="match status" value="1"/>
</dbReference>
<name>A0A0C3D5Z7_9AGAM</name>
<keyword evidence="4" id="KW-0540">Nuclease</keyword>
<dbReference type="Pfam" id="PF13359">
    <property type="entry name" value="DDE_Tnp_4"/>
    <property type="match status" value="1"/>
</dbReference>
<dbReference type="Proteomes" id="UP000053989">
    <property type="component" value="Unassembled WGS sequence"/>
</dbReference>
<reference evidence="11" key="2">
    <citation type="submission" date="2015-01" db="EMBL/GenBank/DDBJ databases">
        <title>Evolutionary Origins and Diversification of the Mycorrhizal Mutualists.</title>
        <authorList>
            <consortium name="DOE Joint Genome Institute"/>
            <consortium name="Mycorrhizal Genomics Consortium"/>
            <person name="Kohler A."/>
            <person name="Kuo A."/>
            <person name="Nagy L.G."/>
            <person name="Floudas D."/>
            <person name="Copeland A."/>
            <person name="Barry K.W."/>
            <person name="Cichocki N."/>
            <person name="Veneault-Fourrey C."/>
            <person name="LaButti K."/>
            <person name="Lindquist E.A."/>
            <person name="Lipzen A."/>
            <person name="Lundell T."/>
            <person name="Morin E."/>
            <person name="Murat C."/>
            <person name="Riley R."/>
            <person name="Ohm R."/>
            <person name="Sun H."/>
            <person name="Tunlid A."/>
            <person name="Henrissat B."/>
            <person name="Grigoriev I.V."/>
            <person name="Hibbett D.S."/>
            <person name="Martin F."/>
        </authorList>
    </citation>
    <scope>NUCLEOTIDE SEQUENCE [LARGE SCALE GENOMIC DNA]</scope>
    <source>
        <strain evidence="11">Foug A</strain>
    </source>
</reference>
<evidence type="ECO:0000259" key="9">
    <source>
        <dbReference type="Pfam" id="PF26138"/>
    </source>
</evidence>
<dbReference type="EMBL" id="KN822253">
    <property type="protein sequence ID" value="KIM51516.1"/>
    <property type="molecule type" value="Genomic_DNA"/>
</dbReference>
<evidence type="ECO:0000313" key="10">
    <source>
        <dbReference type="EMBL" id="KIM51516.1"/>
    </source>
</evidence>
<evidence type="ECO:0000256" key="5">
    <source>
        <dbReference type="ARBA" id="ARBA00022723"/>
    </source>
</evidence>
<reference evidence="10 11" key="1">
    <citation type="submission" date="2014-04" db="EMBL/GenBank/DDBJ databases">
        <authorList>
            <consortium name="DOE Joint Genome Institute"/>
            <person name="Kuo A."/>
            <person name="Kohler A."/>
            <person name="Nagy L.G."/>
            <person name="Floudas D."/>
            <person name="Copeland A."/>
            <person name="Barry K.W."/>
            <person name="Cichocki N."/>
            <person name="Veneault-Fourrey C."/>
            <person name="LaButti K."/>
            <person name="Lindquist E.A."/>
            <person name="Lipzen A."/>
            <person name="Lundell T."/>
            <person name="Morin E."/>
            <person name="Murat C."/>
            <person name="Sun H."/>
            <person name="Tunlid A."/>
            <person name="Henrissat B."/>
            <person name="Grigoriev I.V."/>
            <person name="Hibbett D.S."/>
            <person name="Martin F."/>
            <person name="Nordberg H.P."/>
            <person name="Cantor M.N."/>
            <person name="Hua S.X."/>
        </authorList>
    </citation>
    <scope>NUCLEOTIDE SEQUENCE [LARGE SCALE GENOMIC DNA]</scope>
    <source>
        <strain evidence="10 11">Foug A</strain>
    </source>
</reference>
<gene>
    <name evidence="10" type="ORF">SCLCIDRAFT_33377</name>
</gene>
<comment type="cofactor">
    <cofactor evidence="1">
        <name>a divalent metal cation</name>
        <dbReference type="ChEBI" id="CHEBI:60240"/>
    </cofactor>
</comment>
<dbReference type="GO" id="GO:0016787">
    <property type="term" value="F:hydrolase activity"/>
    <property type="evidence" value="ECO:0007669"/>
    <property type="project" value="UniProtKB-KW"/>
</dbReference>
<comment type="similarity">
    <text evidence="3">Belongs to the HARBI1 family.</text>
</comment>
<dbReference type="InterPro" id="IPR058353">
    <property type="entry name" value="DUF8040"/>
</dbReference>
<proteinExistence type="inferred from homology"/>
<keyword evidence="11" id="KW-1185">Reference proteome</keyword>
<evidence type="ECO:0000313" key="11">
    <source>
        <dbReference type="Proteomes" id="UP000053989"/>
    </source>
</evidence>
<keyword evidence="5" id="KW-0479">Metal-binding</keyword>
<keyword evidence="7" id="KW-0539">Nucleus</keyword>
<dbReference type="GO" id="GO:0005634">
    <property type="term" value="C:nucleus"/>
    <property type="evidence" value="ECO:0007669"/>
    <property type="project" value="UniProtKB-SubCell"/>
</dbReference>
<dbReference type="PANTHER" id="PTHR22930:SF259">
    <property type="entry name" value="OS08G0106900 PROTEIN"/>
    <property type="match status" value="1"/>
</dbReference>
<sequence length="410" mass="46669">MDDDIAGNPEAELEPDAFEQLIIDFHVHHQRLVMLLSIVLTQILTCLAALFSKPPCIPHHTSILTGKAWVLELMNGHPDHIKINFGVSLDTFSALVQVLEQNQIKESWNGVSVEEQLGIFLYTCITGLSSHLVGERFQWSNDTITKYFKHILIFFLSSPFYDTQVCFPTDRTPIAQAILGSPHFKYFDKCIGAIDGTHIRVFSSTADHMFMCNRKGFLSQNCLFACNFDFFFVYSLCGWDGSVADGVLWQDALANDIQAPLNKYLLGDAGFPSYDGLLVPYRGVCYHLREWREGASGPGNEWELYNLCHSALRNIIERIFGVLKCQWRILDHPPEYDMGIQARVPAALCALHNFIQHFDADTFNDPEFDWDYVRFNENEGLPLDAEDVEEVVLQERDETGRAGERRDMIA</sequence>
<dbReference type="GO" id="GO:0046872">
    <property type="term" value="F:metal ion binding"/>
    <property type="evidence" value="ECO:0007669"/>
    <property type="project" value="UniProtKB-KW"/>
</dbReference>
<dbReference type="InParanoid" id="A0A0C3D5Z7"/>
<evidence type="ECO:0000259" key="8">
    <source>
        <dbReference type="Pfam" id="PF13359"/>
    </source>
</evidence>
<protein>
    <submittedName>
        <fullName evidence="10">Uncharacterized protein</fullName>
    </submittedName>
</protein>
<dbReference type="AlphaFoldDB" id="A0A0C3D5Z7"/>
<feature type="domain" description="DDE Tnp4" evidence="8">
    <location>
        <begin position="194"/>
        <end position="353"/>
    </location>
</feature>
<evidence type="ECO:0000256" key="6">
    <source>
        <dbReference type="ARBA" id="ARBA00022801"/>
    </source>
</evidence>